<dbReference type="EMBL" id="BLXT01006856">
    <property type="protein sequence ID" value="GFO34004.1"/>
    <property type="molecule type" value="Genomic_DNA"/>
</dbReference>
<dbReference type="AlphaFoldDB" id="A0AAV4CQ62"/>
<gene>
    <name evidence="1" type="ORF">PoB_006050900</name>
</gene>
<name>A0AAV4CQ62_9GAST</name>
<accession>A0AAV4CQ62</accession>
<protein>
    <submittedName>
        <fullName evidence="1">Uncharacterized protein</fullName>
    </submittedName>
</protein>
<evidence type="ECO:0000313" key="2">
    <source>
        <dbReference type="Proteomes" id="UP000735302"/>
    </source>
</evidence>
<organism evidence="1 2">
    <name type="scientific">Plakobranchus ocellatus</name>
    <dbReference type="NCBI Taxonomy" id="259542"/>
    <lineage>
        <taxon>Eukaryota</taxon>
        <taxon>Metazoa</taxon>
        <taxon>Spiralia</taxon>
        <taxon>Lophotrochozoa</taxon>
        <taxon>Mollusca</taxon>
        <taxon>Gastropoda</taxon>
        <taxon>Heterobranchia</taxon>
        <taxon>Euthyneura</taxon>
        <taxon>Panpulmonata</taxon>
        <taxon>Sacoglossa</taxon>
        <taxon>Placobranchoidea</taxon>
        <taxon>Plakobranchidae</taxon>
        <taxon>Plakobranchus</taxon>
    </lineage>
</organism>
<keyword evidence="2" id="KW-1185">Reference proteome</keyword>
<evidence type="ECO:0000313" key="1">
    <source>
        <dbReference type="EMBL" id="GFO34004.1"/>
    </source>
</evidence>
<comment type="caution">
    <text evidence="1">The sequence shown here is derived from an EMBL/GenBank/DDBJ whole genome shotgun (WGS) entry which is preliminary data.</text>
</comment>
<dbReference type="Proteomes" id="UP000735302">
    <property type="component" value="Unassembled WGS sequence"/>
</dbReference>
<proteinExistence type="predicted"/>
<reference evidence="1 2" key="1">
    <citation type="journal article" date="2021" name="Elife">
        <title>Chloroplast acquisition without the gene transfer in kleptoplastic sea slugs, Plakobranchus ocellatus.</title>
        <authorList>
            <person name="Maeda T."/>
            <person name="Takahashi S."/>
            <person name="Yoshida T."/>
            <person name="Shimamura S."/>
            <person name="Takaki Y."/>
            <person name="Nagai Y."/>
            <person name="Toyoda A."/>
            <person name="Suzuki Y."/>
            <person name="Arimoto A."/>
            <person name="Ishii H."/>
            <person name="Satoh N."/>
            <person name="Nishiyama T."/>
            <person name="Hasebe M."/>
            <person name="Maruyama T."/>
            <person name="Minagawa J."/>
            <person name="Obokata J."/>
            <person name="Shigenobu S."/>
        </authorList>
    </citation>
    <scope>NUCLEOTIDE SEQUENCE [LARGE SCALE GENOMIC DNA]</scope>
</reference>
<sequence>MALYCKSSRLQFLSLDADCRTNCDTSIGLADFGGIMVSEAALRSAENPYVKKSSLGTWLKILDHFLVEGLYTRRAKLRGKTVVKRHRMTL</sequence>